<keyword evidence="3 5" id="KW-0067">ATP-binding</keyword>
<dbReference type="InterPro" id="IPR003593">
    <property type="entry name" value="AAA+_ATPase"/>
</dbReference>
<sequence length="281" mass="31819">MLQLENLFYHYPKSKTVLDNVSLTFSEGNIYGLFGKNGEGKSTLMKIMAGLLFPKSGQCTILGRHMAKRSANGLQNLFLVPEDFELPNLTIETYEKVHSPFYPTFSKNQFYELIQEFKLHPREKITRLSFGQKKKVLIAFGIATYTKLLLLDEPTNGLDIPSKSQFRKIMASAVDQGRSIIISTHQVRDLHSLINHVVILDNCKVVFDHSLSEVSENLWFGRASDMAKEAILYTETSFGGKAVMRRSDRPETEVDLELLFNAVLNNPKGVQLALEQTYHGV</sequence>
<evidence type="ECO:0000256" key="3">
    <source>
        <dbReference type="ARBA" id="ARBA00022840"/>
    </source>
</evidence>
<evidence type="ECO:0000256" key="2">
    <source>
        <dbReference type="ARBA" id="ARBA00022741"/>
    </source>
</evidence>
<evidence type="ECO:0000313" key="6">
    <source>
        <dbReference type="Proteomes" id="UP000276603"/>
    </source>
</evidence>
<evidence type="ECO:0000256" key="1">
    <source>
        <dbReference type="ARBA" id="ARBA00022448"/>
    </source>
</evidence>
<protein>
    <submittedName>
        <fullName evidence="5">ABC transporter ATP-binding protein</fullName>
    </submittedName>
</protein>
<name>A0A3B0C6W3_9FLAO</name>
<dbReference type="InterPro" id="IPR003439">
    <property type="entry name" value="ABC_transporter-like_ATP-bd"/>
</dbReference>
<dbReference type="EMBL" id="RBCJ01000002">
    <property type="protein sequence ID" value="RKN81602.1"/>
    <property type="molecule type" value="Genomic_DNA"/>
</dbReference>
<dbReference type="GO" id="GO:0005524">
    <property type="term" value="F:ATP binding"/>
    <property type="evidence" value="ECO:0007669"/>
    <property type="project" value="UniProtKB-KW"/>
</dbReference>
<dbReference type="PROSITE" id="PS50893">
    <property type="entry name" value="ABC_TRANSPORTER_2"/>
    <property type="match status" value="1"/>
</dbReference>
<keyword evidence="6" id="KW-1185">Reference proteome</keyword>
<accession>A0A3B0C6W3</accession>
<dbReference type="GO" id="GO:0016887">
    <property type="term" value="F:ATP hydrolysis activity"/>
    <property type="evidence" value="ECO:0007669"/>
    <property type="project" value="InterPro"/>
</dbReference>
<dbReference type="Proteomes" id="UP000276603">
    <property type="component" value="Unassembled WGS sequence"/>
</dbReference>
<keyword evidence="2" id="KW-0547">Nucleotide-binding</keyword>
<dbReference type="InterPro" id="IPR051782">
    <property type="entry name" value="ABC_Transporter_VariousFunc"/>
</dbReference>
<reference evidence="5 6" key="1">
    <citation type="submission" date="2018-10" db="EMBL/GenBank/DDBJ databases">
        <title>Ulvibacterium marinum gen. nov., sp. nov., a novel marine bacterium of the family Flavobacteriaceae, isolated from a culture of the green alga Ulva prolifera.</title>
        <authorList>
            <person name="Zhang Z."/>
        </authorList>
    </citation>
    <scope>NUCLEOTIDE SEQUENCE [LARGE SCALE GENOMIC DNA]</scope>
    <source>
        <strain evidence="5 6">CCMM003</strain>
    </source>
</reference>
<dbReference type="AlphaFoldDB" id="A0A3B0C6W3"/>
<dbReference type="CDD" id="cd03230">
    <property type="entry name" value="ABC_DR_subfamily_A"/>
    <property type="match status" value="1"/>
</dbReference>
<dbReference type="SMART" id="SM00382">
    <property type="entry name" value="AAA"/>
    <property type="match status" value="1"/>
</dbReference>
<dbReference type="Gene3D" id="3.40.50.300">
    <property type="entry name" value="P-loop containing nucleotide triphosphate hydrolases"/>
    <property type="match status" value="1"/>
</dbReference>
<keyword evidence="1" id="KW-0813">Transport</keyword>
<proteinExistence type="predicted"/>
<dbReference type="PANTHER" id="PTHR42939">
    <property type="entry name" value="ABC TRANSPORTER ATP-BINDING PROTEIN ALBC-RELATED"/>
    <property type="match status" value="1"/>
</dbReference>
<evidence type="ECO:0000259" key="4">
    <source>
        <dbReference type="PROSITE" id="PS50893"/>
    </source>
</evidence>
<feature type="domain" description="ABC transporter" evidence="4">
    <location>
        <begin position="2"/>
        <end position="227"/>
    </location>
</feature>
<dbReference type="InterPro" id="IPR027417">
    <property type="entry name" value="P-loop_NTPase"/>
</dbReference>
<dbReference type="SUPFAM" id="SSF52540">
    <property type="entry name" value="P-loop containing nucleoside triphosphate hydrolases"/>
    <property type="match status" value="1"/>
</dbReference>
<evidence type="ECO:0000313" key="5">
    <source>
        <dbReference type="EMBL" id="RKN81602.1"/>
    </source>
</evidence>
<comment type="caution">
    <text evidence="5">The sequence shown here is derived from an EMBL/GenBank/DDBJ whole genome shotgun (WGS) entry which is preliminary data.</text>
</comment>
<dbReference type="Pfam" id="PF00005">
    <property type="entry name" value="ABC_tran"/>
    <property type="match status" value="1"/>
</dbReference>
<dbReference type="OrthoDB" id="9808363at2"/>
<dbReference type="RefSeq" id="WP_120711757.1">
    <property type="nucleotide sequence ID" value="NZ_RBCJ01000002.1"/>
</dbReference>
<dbReference type="PANTHER" id="PTHR42939:SF1">
    <property type="entry name" value="ABC TRANSPORTER ATP-BINDING PROTEIN ALBC-RELATED"/>
    <property type="match status" value="1"/>
</dbReference>
<organism evidence="5 6">
    <name type="scientific">Ulvibacterium marinum</name>
    <dbReference type="NCBI Taxonomy" id="2419782"/>
    <lineage>
        <taxon>Bacteria</taxon>
        <taxon>Pseudomonadati</taxon>
        <taxon>Bacteroidota</taxon>
        <taxon>Flavobacteriia</taxon>
        <taxon>Flavobacteriales</taxon>
        <taxon>Flavobacteriaceae</taxon>
        <taxon>Ulvibacterium</taxon>
    </lineage>
</organism>
<gene>
    <name evidence="5" type="ORF">D7Z94_11895</name>
</gene>